<keyword evidence="5" id="KW-1185">Reference proteome</keyword>
<evidence type="ECO:0000256" key="1">
    <source>
        <dbReference type="SAM" id="Phobius"/>
    </source>
</evidence>
<reference evidence="2" key="2">
    <citation type="submission" date="2018-11" db="EMBL/GenBank/DDBJ databases">
        <title>Proposal to divide the Flavobacteriaceae and reorganize its genera based on Amino Acid Identity values calculated from whole genome sequences.</title>
        <authorList>
            <person name="Nicholson A.C."/>
            <person name="Gulvik C.A."/>
            <person name="Whitney A.M."/>
            <person name="Humrighouse B.W."/>
            <person name="Bell M."/>
            <person name="Holmes B."/>
            <person name="Steigerwalt A."/>
            <person name="Villarma A."/>
            <person name="Sheth M."/>
            <person name="Batra D."/>
            <person name="Pryor J."/>
            <person name="Bernardet J.-F."/>
            <person name="Hugo C."/>
            <person name="Kampfer P."/>
            <person name="Newman J."/>
            <person name="Mcquiston J.R."/>
        </authorList>
    </citation>
    <scope>NUCLEOTIDE SEQUENCE [LARGE SCALE GENOMIC DNA]</scope>
    <source>
        <strain evidence="2">G0188</strain>
    </source>
</reference>
<accession>A0A3G6M558</accession>
<reference evidence="5" key="3">
    <citation type="submission" date="2018-11" db="EMBL/GenBank/DDBJ databases">
        <title>Proposal to divide the Flavobacteriaceae and reorganize its genera based on Amino Acid Identity values calculated from whole genome sequences.</title>
        <authorList>
            <person name="Nicholson A.C."/>
            <person name="Gulvik C.A."/>
            <person name="Whitney A.M."/>
            <person name="Humrighouse B.W."/>
            <person name="Bell M."/>
            <person name="Holmes B."/>
            <person name="Steigerwalt A.G."/>
            <person name="Villarma A."/>
            <person name="Sheth M."/>
            <person name="Batra D."/>
            <person name="Pryor J."/>
            <person name="Bernardet J.-F."/>
            <person name="Hugo C."/>
            <person name="Kampfer P."/>
            <person name="Newman J."/>
            <person name="McQuiston J.R."/>
        </authorList>
    </citation>
    <scope>NUCLEOTIDE SEQUENCE [LARGE SCALE GENOMIC DNA]</scope>
    <source>
        <strain evidence="5">G0188</strain>
    </source>
</reference>
<dbReference type="RefSeq" id="WP_123878289.1">
    <property type="nucleotide sequence ID" value="NZ_CP033920.1"/>
</dbReference>
<dbReference type="OrthoDB" id="10009424at2"/>
<evidence type="ECO:0000313" key="3">
    <source>
        <dbReference type="EMBL" id="STC92401.1"/>
    </source>
</evidence>
<keyword evidence="1" id="KW-0812">Transmembrane</keyword>
<sequence>MKNILNEARQSKYFLLFVFLFGYAQSIQIRLLVRKKLDWYIFTPEAAVMSFVSAGILFFVMYIFIRHWQKSETFSTREALKIFSISMLVYLMVMKILGVFISLVFDTFERNFNQQSLALSTLSEIMNTFIYGSFFLAFYYYQKNKKNKSKSKGTIRHFLKLRSTSSNHSSILIFCLIT</sequence>
<feature type="transmembrane region" description="Helical" evidence="1">
    <location>
        <begin position="39"/>
        <end position="65"/>
    </location>
</feature>
<gene>
    <name evidence="2" type="ORF">EG346_09845</name>
    <name evidence="3" type="ORF">NCTC13533_00347</name>
</gene>
<dbReference type="KEGG" id="ccau:EG346_09845"/>
<evidence type="ECO:0000313" key="5">
    <source>
        <dbReference type="Proteomes" id="UP000273270"/>
    </source>
</evidence>
<dbReference type="Proteomes" id="UP000273270">
    <property type="component" value="Chromosome"/>
</dbReference>
<protein>
    <submittedName>
        <fullName evidence="3">Uncharacterized protein</fullName>
    </submittedName>
</protein>
<dbReference type="EMBL" id="CP033920">
    <property type="protein sequence ID" value="AZA48465.1"/>
    <property type="molecule type" value="Genomic_DNA"/>
</dbReference>
<evidence type="ECO:0000313" key="4">
    <source>
        <dbReference type="Proteomes" id="UP000255224"/>
    </source>
</evidence>
<keyword evidence="1" id="KW-1133">Transmembrane helix</keyword>
<dbReference type="Proteomes" id="UP000255224">
    <property type="component" value="Unassembled WGS sequence"/>
</dbReference>
<feature type="transmembrane region" description="Helical" evidence="1">
    <location>
        <begin position="12"/>
        <end position="33"/>
    </location>
</feature>
<dbReference type="AlphaFoldDB" id="A0A376DPJ9"/>
<accession>A0A376DPJ9</accession>
<organism evidence="3 4">
    <name type="scientific">Chryseobacterium carnipullorum</name>
    <dbReference type="NCBI Taxonomy" id="1124835"/>
    <lineage>
        <taxon>Bacteria</taxon>
        <taxon>Pseudomonadati</taxon>
        <taxon>Bacteroidota</taxon>
        <taxon>Flavobacteriia</taxon>
        <taxon>Flavobacteriales</taxon>
        <taxon>Weeksellaceae</taxon>
        <taxon>Chryseobacterium group</taxon>
        <taxon>Chryseobacterium</taxon>
    </lineage>
</organism>
<feature type="transmembrane region" description="Helical" evidence="1">
    <location>
        <begin position="85"/>
        <end position="105"/>
    </location>
</feature>
<feature type="transmembrane region" description="Helical" evidence="1">
    <location>
        <begin position="125"/>
        <end position="142"/>
    </location>
</feature>
<proteinExistence type="predicted"/>
<evidence type="ECO:0000313" key="2">
    <source>
        <dbReference type="EMBL" id="AZA48465.1"/>
    </source>
</evidence>
<reference evidence="3 4" key="1">
    <citation type="submission" date="2018-06" db="EMBL/GenBank/DDBJ databases">
        <authorList>
            <consortium name="Pathogen Informatics"/>
            <person name="Doyle S."/>
        </authorList>
    </citation>
    <scope>NUCLEOTIDE SEQUENCE [LARGE SCALE GENOMIC DNA]</scope>
    <source>
        <strain evidence="3 4">NCTC13533</strain>
    </source>
</reference>
<keyword evidence="1" id="KW-0472">Membrane</keyword>
<dbReference type="EMBL" id="UFVQ01000003">
    <property type="protein sequence ID" value="STC92401.1"/>
    <property type="molecule type" value="Genomic_DNA"/>
</dbReference>
<name>A0A376DPJ9_CHRCU</name>